<dbReference type="InterPro" id="IPR000719">
    <property type="entry name" value="Prot_kinase_dom"/>
</dbReference>
<dbReference type="GO" id="GO:0051707">
    <property type="term" value="P:response to other organism"/>
    <property type="evidence" value="ECO:0007669"/>
    <property type="project" value="UniProtKB-ARBA"/>
</dbReference>
<name>A0A6J0PG74_ELAGV</name>
<dbReference type="Pfam" id="PF08276">
    <property type="entry name" value="PAN_2"/>
    <property type="match status" value="1"/>
</dbReference>
<proteinExistence type="inferred from homology"/>
<feature type="signal peptide" evidence="16">
    <location>
        <begin position="1"/>
        <end position="24"/>
    </location>
</feature>
<dbReference type="InterPro" id="IPR001245">
    <property type="entry name" value="Ser-Thr/Tyr_kinase_cat_dom"/>
</dbReference>
<dbReference type="PROSITE" id="PS50927">
    <property type="entry name" value="BULB_LECTIN"/>
    <property type="match status" value="1"/>
</dbReference>
<dbReference type="InterPro" id="IPR001480">
    <property type="entry name" value="Bulb-type_lectin_dom"/>
</dbReference>
<dbReference type="CDD" id="cd14066">
    <property type="entry name" value="STKc_IRAK"/>
    <property type="match status" value="1"/>
</dbReference>
<dbReference type="AlphaFoldDB" id="A0A6J0PG74"/>
<dbReference type="InterPro" id="IPR036426">
    <property type="entry name" value="Bulb-type_lectin_dom_sf"/>
</dbReference>
<dbReference type="FunFam" id="2.90.10.10:FF:000001">
    <property type="entry name" value="G-type lectin S-receptor-like serine/threonine-protein kinase"/>
    <property type="match status" value="1"/>
</dbReference>
<evidence type="ECO:0000256" key="15">
    <source>
        <dbReference type="SAM" id="Phobius"/>
    </source>
</evidence>
<dbReference type="EC" id="2.7.11.1" evidence="14"/>
<dbReference type="KEGG" id="egu:105039737"/>
<dbReference type="CDD" id="cd01098">
    <property type="entry name" value="PAN_AP_plant"/>
    <property type="match status" value="1"/>
</dbReference>
<dbReference type="Pfam" id="PF00954">
    <property type="entry name" value="S_locus_glycop"/>
    <property type="match status" value="1"/>
</dbReference>
<dbReference type="GO" id="GO:0004674">
    <property type="term" value="F:protein serine/threonine kinase activity"/>
    <property type="evidence" value="ECO:0007669"/>
    <property type="project" value="UniProtKB-KW"/>
</dbReference>
<keyword evidence="6 16" id="KW-0732">Signal</keyword>
<evidence type="ECO:0000256" key="6">
    <source>
        <dbReference type="ARBA" id="ARBA00022729"/>
    </source>
</evidence>
<dbReference type="FunFam" id="1.10.510.10:FF:000060">
    <property type="entry name" value="G-type lectin S-receptor-like serine/threonine-protein kinase"/>
    <property type="match status" value="1"/>
</dbReference>
<evidence type="ECO:0000256" key="12">
    <source>
        <dbReference type="ARBA" id="ARBA00047899"/>
    </source>
</evidence>
<evidence type="ECO:0000256" key="11">
    <source>
        <dbReference type="ARBA" id="ARBA00023180"/>
    </source>
</evidence>
<dbReference type="Gene3D" id="3.30.200.20">
    <property type="entry name" value="Phosphorylase Kinase, domain 1"/>
    <property type="match status" value="1"/>
</dbReference>
<evidence type="ECO:0000256" key="9">
    <source>
        <dbReference type="ARBA" id="ARBA00022840"/>
    </source>
</evidence>
<dbReference type="GO" id="GO:0005524">
    <property type="term" value="F:ATP binding"/>
    <property type="evidence" value="ECO:0007669"/>
    <property type="project" value="UniProtKB-KW"/>
</dbReference>
<evidence type="ECO:0000256" key="5">
    <source>
        <dbReference type="ARBA" id="ARBA00022679"/>
    </source>
</evidence>
<evidence type="ECO:0000256" key="10">
    <source>
        <dbReference type="ARBA" id="ARBA00023157"/>
    </source>
</evidence>
<feature type="chain" id="PRO_5026789480" description="Receptor-like serine/threonine-protein kinase" evidence="16">
    <location>
        <begin position="25"/>
        <end position="802"/>
    </location>
</feature>
<feature type="domain" description="Apple" evidence="19">
    <location>
        <begin position="324"/>
        <end position="402"/>
    </location>
</feature>
<evidence type="ECO:0000256" key="14">
    <source>
        <dbReference type="PIRNR" id="PIRNR000641"/>
    </source>
</evidence>
<evidence type="ECO:0000256" key="8">
    <source>
        <dbReference type="ARBA" id="ARBA00022777"/>
    </source>
</evidence>
<comment type="catalytic activity">
    <reaction evidence="12 14">
        <text>L-threonyl-[protein] + ATP = O-phospho-L-threonyl-[protein] + ADP + H(+)</text>
        <dbReference type="Rhea" id="RHEA:46608"/>
        <dbReference type="Rhea" id="RHEA-COMP:11060"/>
        <dbReference type="Rhea" id="RHEA-COMP:11605"/>
        <dbReference type="ChEBI" id="CHEBI:15378"/>
        <dbReference type="ChEBI" id="CHEBI:30013"/>
        <dbReference type="ChEBI" id="CHEBI:30616"/>
        <dbReference type="ChEBI" id="CHEBI:61977"/>
        <dbReference type="ChEBI" id="CHEBI:456216"/>
        <dbReference type="EC" id="2.7.11.1"/>
    </reaction>
</comment>
<evidence type="ECO:0000313" key="21">
    <source>
        <dbReference type="RefSeq" id="XP_019703753.1"/>
    </source>
</evidence>
<evidence type="ECO:0000256" key="2">
    <source>
        <dbReference type="ARBA" id="ARBA00022475"/>
    </source>
</evidence>
<keyword evidence="20" id="KW-1185">Reference proteome</keyword>
<gene>
    <name evidence="21" type="primary">LOC105039737</name>
</gene>
<dbReference type="Gene3D" id="1.10.510.10">
    <property type="entry name" value="Transferase(Phosphotransferase) domain 1"/>
    <property type="match status" value="1"/>
</dbReference>
<comment type="subcellular location">
    <subcellularLocation>
        <location evidence="1">Cell membrane</location>
        <topology evidence="1">Single-pass type I membrane protein</topology>
    </subcellularLocation>
</comment>
<dbReference type="RefSeq" id="XP_019703753.1">
    <property type="nucleotide sequence ID" value="XM_019848194.2"/>
</dbReference>
<protein>
    <recommendedName>
        <fullName evidence="14">Receptor-like serine/threonine-protein kinase</fullName>
        <ecNumber evidence="14">2.7.11.1</ecNumber>
    </recommendedName>
</protein>
<dbReference type="InterPro" id="IPR003609">
    <property type="entry name" value="Pan_app"/>
</dbReference>
<keyword evidence="15" id="KW-1133">Transmembrane helix</keyword>
<sequence>MKQQQLVSGVLLLIFSFDVSLSLAMDTITPSQQIAGDQALVSAGGVFELGFFSPLNSTNIYLGIWYHKIPVPTVVWVANRENPLLDSSGVLELSTDGSLALHTKTNSTIWSTVPSSVSNPVARLLDSGNLVIVTEGSSEKSPAPAWQSFDYPSDTLLPGMKLGMDIGTGLDRYLTPWRSPVDPSPGSYSLRIDVRGSPQAIIWNQSGGVTLMDLISNDLFIFNYVSTPYEVTLTYDTKKRSITSRVVFNSSGEVQQFVWVDKEEEWQALEDTCDLVSCGPNSVCTPDSFPACNCLIGTEPRSVLNWSRGDASSGCFRRISSLACGAGDGLVLMTGTNHPEMSNSVENMSMSLEQCRDACLRNCSCSAFASYEEGIGCIMWAGDLFKLRRYANGGHDLYIRAAASYLGQSSHTKRRRKWVIGGLRAVAGAVASLLVLVLFMWCIRKRLKKRTGTTRISYHHEATTGEVLELPSFDLFTITSATENFAITNKIGEGGFGPVYKGMLFEREVAVKRLSRSSGQGLEEFKSEIQLVEKLQHTNLVRLLGCCIEAEERILIYEYMPNGSLDKYIFDSTRGALLDWHRRLHIIEGITQGLLYLHKFSRLKIIHRDLKASNILLDADMNPKISDFGMARICSLDRSQVNTRRVVGTYGYMAPEYAMEGVFSVKSDVFSYGVLLLEILSGKRNAGNHNFGPSLNLIGHAWELWTQGKEAELMDPSLGDSCPANELSRCINVALLCVQENVAHRPTMSAVSSMLSNGSAALPTPNQPAFFFGRHMTIEALRLDMQHISSANNVTISTIKGR</sequence>
<dbReference type="SUPFAM" id="SSF51110">
    <property type="entry name" value="alpha-D-mannose-specific plant lectins"/>
    <property type="match status" value="1"/>
</dbReference>
<dbReference type="InterPro" id="IPR008271">
    <property type="entry name" value="Ser/Thr_kinase_AS"/>
</dbReference>
<evidence type="ECO:0000256" key="3">
    <source>
        <dbReference type="ARBA" id="ARBA00022527"/>
    </source>
</evidence>
<keyword evidence="2" id="KW-1003">Cell membrane</keyword>
<evidence type="ECO:0000256" key="4">
    <source>
        <dbReference type="ARBA" id="ARBA00022536"/>
    </source>
</evidence>
<keyword evidence="15" id="KW-0812">Transmembrane</keyword>
<evidence type="ECO:0000256" key="1">
    <source>
        <dbReference type="ARBA" id="ARBA00004251"/>
    </source>
</evidence>
<keyword evidence="8 14" id="KW-0418">Kinase</keyword>
<evidence type="ECO:0000256" key="16">
    <source>
        <dbReference type="SAM" id="SignalP"/>
    </source>
</evidence>
<dbReference type="SMART" id="SM00473">
    <property type="entry name" value="PAN_AP"/>
    <property type="match status" value="1"/>
</dbReference>
<dbReference type="SUPFAM" id="SSF56112">
    <property type="entry name" value="Protein kinase-like (PK-like)"/>
    <property type="match status" value="1"/>
</dbReference>
<dbReference type="PANTHER" id="PTHR27002">
    <property type="entry name" value="RECEPTOR-LIKE SERINE/THREONINE-PROTEIN KINASE SD1-8"/>
    <property type="match status" value="1"/>
</dbReference>
<keyword evidence="5 14" id="KW-0808">Transferase</keyword>
<reference evidence="21" key="1">
    <citation type="submission" date="2025-08" db="UniProtKB">
        <authorList>
            <consortium name="RefSeq"/>
        </authorList>
    </citation>
    <scope>IDENTIFICATION</scope>
</reference>
<keyword evidence="15" id="KW-0472">Membrane</keyword>
<dbReference type="PIRSF" id="PIRSF000641">
    <property type="entry name" value="SRK"/>
    <property type="match status" value="1"/>
</dbReference>
<dbReference type="PROSITE" id="PS50011">
    <property type="entry name" value="PROTEIN_KINASE_DOM"/>
    <property type="match status" value="1"/>
</dbReference>
<keyword evidence="10" id="KW-1015">Disulfide bond</keyword>
<comment type="catalytic activity">
    <reaction evidence="13 14">
        <text>L-seryl-[protein] + ATP = O-phospho-L-seryl-[protein] + ADP + H(+)</text>
        <dbReference type="Rhea" id="RHEA:17989"/>
        <dbReference type="Rhea" id="RHEA-COMP:9863"/>
        <dbReference type="Rhea" id="RHEA-COMP:11604"/>
        <dbReference type="ChEBI" id="CHEBI:15378"/>
        <dbReference type="ChEBI" id="CHEBI:29999"/>
        <dbReference type="ChEBI" id="CHEBI:30616"/>
        <dbReference type="ChEBI" id="CHEBI:83421"/>
        <dbReference type="ChEBI" id="CHEBI:456216"/>
        <dbReference type="EC" id="2.7.11.1"/>
    </reaction>
</comment>
<dbReference type="InterPro" id="IPR011009">
    <property type="entry name" value="Kinase-like_dom_sf"/>
</dbReference>
<dbReference type="Pfam" id="PF07714">
    <property type="entry name" value="PK_Tyr_Ser-Thr"/>
    <property type="match status" value="1"/>
</dbReference>
<accession>A0A6J0PG74</accession>
<dbReference type="Pfam" id="PF01453">
    <property type="entry name" value="B_lectin"/>
    <property type="match status" value="1"/>
</dbReference>
<feature type="domain" description="Protein kinase" evidence="17">
    <location>
        <begin position="485"/>
        <end position="770"/>
    </location>
</feature>
<dbReference type="InParanoid" id="A0A6J0PG74"/>
<dbReference type="CDD" id="cd00028">
    <property type="entry name" value="B_lectin"/>
    <property type="match status" value="1"/>
</dbReference>
<keyword evidence="4" id="KW-0245">EGF-like domain</keyword>
<dbReference type="Gene3D" id="2.90.10.10">
    <property type="entry name" value="Bulb-type lectin domain"/>
    <property type="match status" value="1"/>
</dbReference>
<dbReference type="PROSITE" id="PS00108">
    <property type="entry name" value="PROTEIN_KINASE_ST"/>
    <property type="match status" value="1"/>
</dbReference>
<dbReference type="Proteomes" id="UP000504607">
    <property type="component" value="Chromosome 2"/>
</dbReference>
<evidence type="ECO:0000313" key="20">
    <source>
        <dbReference type="Proteomes" id="UP000504607"/>
    </source>
</evidence>
<organism evidence="20 21">
    <name type="scientific">Elaeis guineensis var. tenera</name>
    <name type="common">Oil palm</name>
    <dbReference type="NCBI Taxonomy" id="51953"/>
    <lineage>
        <taxon>Eukaryota</taxon>
        <taxon>Viridiplantae</taxon>
        <taxon>Streptophyta</taxon>
        <taxon>Embryophyta</taxon>
        <taxon>Tracheophyta</taxon>
        <taxon>Spermatophyta</taxon>
        <taxon>Magnoliopsida</taxon>
        <taxon>Liliopsida</taxon>
        <taxon>Arecaceae</taxon>
        <taxon>Arecoideae</taxon>
        <taxon>Cocoseae</taxon>
        <taxon>Elaeidinae</taxon>
        <taxon>Elaeis</taxon>
    </lineage>
</organism>
<evidence type="ECO:0000259" key="17">
    <source>
        <dbReference type="PROSITE" id="PS50011"/>
    </source>
</evidence>
<dbReference type="SMART" id="SM00108">
    <property type="entry name" value="B_lectin"/>
    <property type="match status" value="1"/>
</dbReference>
<dbReference type="PROSITE" id="PS50948">
    <property type="entry name" value="PAN"/>
    <property type="match status" value="1"/>
</dbReference>
<dbReference type="InterPro" id="IPR000858">
    <property type="entry name" value="S_locus_glycoprot_dom"/>
</dbReference>
<keyword evidence="3 14" id="KW-0723">Serine/threonine-protein kinase</keyword>
<dbReference type="FunFam" id="3.30.200.20:FF:000195">
    <property type="entry name" value="G-type lectin S-receptor-like serine/threonine-protein kinase"/>
    <property type="match status" value="1"/>
</dbReference>
<dbReference type="GeneID" id="105039737"/>
<evidence type="ECO:0000259" key="19">
    <source>
        <dbReference type="PROSITE" id="PS50948"/>
    </source>
</evidence>
<evidence type="ECO:0000256" key="7">
    <source>
        <dbReference type="ARBA" id="ARBA00022741"/>
    </source>
</evidence>
<keyword evidence="7 14" id="KW-0547">Nucleotide-binding</keyword>
<dbReference type="SMART" id="SM00220">
    <property type="entry name" value="S_TKc"/>
    <property type="match status" value="1"/>
</dbReference>
<dbReference type="InterPro" id="IPR024171">
    <property type="entry name" value="SRK-like_kinase"/>
</dbReference>
<dbReference type="GO" id="GO:0048544">
    <property type="term" value="P:recognition of pollen"/>
    <property type="evidence" value="ECO:0007669"/>
    <property type="project" value="InterPro"/>
</dbReference>
<keyword evidence="11" id="KW-0325">Glycoprotein</keyword>
<dbReference type="OrthoDB" id="4062651at2759"/>
<dbReference type="PANTHER" id="PTHR27002:SF616">
    <property type="entry name" value="RECEPTOR-LIKE SERINE_THREONINE-PROTEIN KINASE"/>
    <property type="match status" value="1"/>
</dbReference>
<feature type="transmembrane region" description="Helical" evidence="15">
    <location>
        <begin position="418"/>
        <end position="443"/>
    </location>
</feature>
<keyword evidence="9 14" id="KW-0067">ATP-binding</keyword>
<evidence type="ECO:0000256" key="13">
    <source>
        <dbReference type="ARBA" id="ARBA00048679"/>
    </source>
</evidence>
<feature type="domain" description="Bulb-type lectin" evidence="18">
    <location>
        <begin position="25"/>
        <end position="145"/>
    </location>
</feature>
<comment type="similarity">
    <text evidence="14">Belongs to the protein kinase superfamily. Ser/Thr protein kinase family.</text>
</comment>
<dbReference type="GO" id="GO:0005886">
    <property type="term" value="C:plasma membrane"/>
    <property type="evidence" value="ECO:0007669"/>
    <property type="project" value="UniProtKB-SubCell"/>
</dbReference>
<evidence type="ECO:0000259" key="18">
    <source>
        <dbReference type="PROSITE" id="PS50927"/>
    </source>
</evidence>